<dbReference type="GO" id="GO:0016887">
    <property type="term" value="F:ATP hydrolysis activity"/>
    <property type="evidence" value="ECO:0007669"/>
    <property type="project" value="InterPro"/>
</dbReference>
<dbReference type="PANTHER" id="PTHR43790:SF9">
    <property type="entry name" value="GALACTOFURANOSE TRANSPORTER ATP-BINDING PROTEIN YTFR"/>
    <property type="match status" value="1"/>
</dbReference>
<feature type="domain" description="ABC transporter" evidence="5">
    <location>
        <begin position="260"/>
        <end position="501"/>
    </location>
</feature>
<evidence type="ECO:0000256" key="3">
    <source>
        <dbReference type="ARBA" id="ARBA00022741"/>
    </source>
</evidence>
<sequence>MPEKGEVLVEVKDMCKNFGVTIALSHVDFVVKTGEIRGLIGENGSGKSTVSSIIAGLQPPSSGEMRYKGQPWSPKDVLSAQESGIGMIVQEAGTIANISVAENIFLGSYKKFKTGPMVSKKTMVAEARKALEKIGVTNINPALPTRMYDMQERKLIEIAKCMYSDPELLIVDETTTALSQHGRDIIYKIMHDMADAGKAVMIISHDLNEMMEQCDTLTVLRDGVIIDNIARADFDPDDIKQKMVGREIKGHYYRVDMDGYGDEVVLKADCITTMQSLLCFDLELHKQEILGIGGLSDCGMHTVGRALYGLEQVVDGRVVITNGGTVVKNAQVAFKNSLGYVSKNRDTESLELNASIYNNIASTGYDKNKVGPFISGRKEKVYVDRQIKALMIKCQNAHQPVRALSGGNKQKVVFGKWCADDADILILDCPTRGVDIGVKAAMYQLIYDMKQQGKSIIMISEELPELMGMCDRLLIMRDGQVSGEFFREDGYDDRTLIEYMI</sequence>
<accession>A0A212JRU9</accession>
<keyword evidence="6" id="KW-0762">Sugar transport</keyword>
<dbReference type="SMART" id="SM00382">
    <property type="entry name" value="AAA"/>
    <property type="match status" value="2"/>
</dbReference>
<proteinExistence type="predicted"/>
<dbReference type="Gene3D" id="3.40.50.300">
    <property type="entry name" value="P-loop containing nucleotide triphosphate hydrolases"/>
    <property type="match status" value="2"/>
</dbReference>
<gene>
    <name evidence="6" type="ORF">KL86CLO1_11601</name>
</gene>
<dbReference type="GO" id="GO:0005524">
    <property type="term" value="F:ATP binding"/>
    <property type="evidence" value="ECO:0007669"/>
    <property type="project" value="UniProtKB-KW"/>
</dbReference>
<dbReference type="PANTHER" id="PTHR43790">
    <property type="entry name" value="CARBOHYDRATE TRANSPORT ATP-BINDING PROTEIN MG119-RELATED"/>
    <property type="match status" value="1"/>
</dbReference>
<dbReference type="PROSITE" id="PS50893">
    <property type="entry name" value="ABC_TRANSPORTER_2"/>
    <property type="match status" value="2"/>
</dbReference>
<dbReference type="InterPro" id="IPR027417">
    <property type="entry name" value="P-loop_NTPase"/>
</dbReference>
<dbReference type="InterPro" id="IPR003439">
    <property type="entry name" value="ABC_transporter-like_ATP-bd"/>
</dbReference>
<dbReference type="InterPro" id="IPR050107">
    <property type="entry name" value="ABC_carbohydrate_import_ATPase"/>
</dbReference>
<dbReference type="AlphaFoldDB" id="A0A212JRU9"/>
<dbReference type="InterPro" id="IPR003593">
    <property type="entry name" value="AAA+_ATPase"/>
</dbReference>
<keyword evidence="3" id="KW-0547">Nucleotide-binding</keyword>
<evidence type="ECO:0000256" key="4">
    <source>
        <dbReference type="ARBA" id="ARBA00022840"/>
    </source>
</evidence>
<evidence type="ECO:0000259" key="5">
    <source>
        <dbReference type="PROSITE" id="PS50893"/>
    </source>
</evidence>
<name>A0A212JRU9_9FIRM</name>
<reference evidence="6" key="1">
    <citation type="submission" date="2016-04" db="EMBL/GenBank/DDBJ databases">
        <authorList>
            <person name="Evans L.H."/>
            <person name="Alamgir A."/>
            <person name="Owens N."/>
            <person name="Weber N.D."/>
            <person name="Virtaneva K."/>
            <person name="Barbian K."/>
            <person name="Babar A."/>
            <person name="Rosenke K."/>
        </authorList>
    </citation>
    <scope>NUCLEOTIDE SEQUENCE</scope>
    <source>
        <strain evidence="6">86</strain>
    </source>
</reference>
<dbReference type="CDD" id="cd03216">
    <property type="entry name" value="ABC_Carb_Monos_I"/>
    <property type="match status" value="1"/>
</dbReference>
<feature type="domain" description="ABC transporter" evidence="5">
    <location>
        <begin position="9"/>
        <end position="247"/>
    </location>
</feature>
<evidence type="ECO:0000256" key="2">
    <source>
        <dbReference type="ARBA" id="ARBA00022737"/>
    </source>
</evidence>
<keyword evidence="1" id="KW-0813">Transport</keyword>
<dbReference type="Pfam" id="PF00005">
    <property type="entry name" value="ABC_tran"/>
    <property type="match status" value="2"/>
</dbReference>
<dbReference type="EMBL" id="FLUN01000001">
    <property type="protein sequence ID" value="SBW02153.1"/>
    <property type="molecule type" value="Genomic_DNA"/>
</dbReference>
<keyword evidence="4" id="KW-0067">ATP-binding</keyword>
<protein>
    <submittedName>
        <fullName evidence="6">ABC-type sugar transport system, ATPase component</fullName>
    </submittedName>
</protein>
<dbReference type="CDD" id="cd03215">
    <property type="entry name" value="ABC_Carb_Monos_II"/>
    <property type="match status" value="1"/>
</dbReference>
<evidence type="ECO:0000313" key="6">
    <source>
        <dbReference type="EMBL" id="SBW02153.1"/>
    </source>
</evidence>
<organism evidence="6">
    <name type="scientific">uncultured Eubacteriales bacterium</name>
    <dbReference type="NCBI Taxonomy" id="172733"/>
    <lineage>
        <taxon>Bacteria</taxon>
        <taxon>Bacillati</taxon>
        <taxon>Bacillota</taxon>
        <taxon>Clostridia</taxon>
        <taxon>Eubacteriales</taxon>
        <taxon>environmental samples</taxon>
    </lineage>
</organism>
<keyword evidence="2" id="KW-0677">Repeat</keyword>
<evidence type="ECO:0000256" key="1">
    <source>
        <dbReference type="ARBA" id="ARBA00022448"/>
    </source>
</evidence>
<dbReference type="SUPFAM" id="SSF52540">
    <property type="entry name" value="P-loop containing nucleoside triphosphate hydrolases"/>
    <property type="match status" value="2"/>
</dbReference>